<dbReference type="KEGG" id="tte:TTE1153"/>
<proteinExistence type="predicted"/>
<evidence type="ECO:0000256" key="3">
    <source>
        <dbReference type="ARBA" id="ARBA00023004"/>
    </source>
</evidence>
<dbReference type="HOGENOM" id="CLU_571973_0_0_9"/>
<dbReference type="Proteomes" id="UP000000555">
    <property type="component" value="Chromosome"/>
</dbReference>
<evidence type="ECO:0000259" key="5">
    <source>
        <dbReference type="PROSITE" id="PS51918"/>
    </source>
</evidence>
<dbReference type="PROSITE" id="PS51918">
    <property type="entry name" value="RADICAL_SAM"/>
    <property type="match status" value="1"/>
</dbReference>
<evidence type="ECO:0000256" key="4">
    <source>
        <dbReference type="ARBA" id="ARBA00023014"/>
    </source>
</evidence>
<dbReference type="InterPro" id="IPR023885">
    <property type="entry name" value="4Fe4S-binding_SPASM_dom"/>
</dbReference>
<dbReference type="GO" id="GO:0003824">
    <property type="term" value="F:catalytic activity"/>
    <property type="evidence" value="ECO:0007669"/>
    <property type="project" value="InterPro"/>
</dbReference>
<dbReference type="PANTHER" id="PTHR11228">
    <property type="entry name" value="RADICAL SAM DOMAIN PROTEIN"/>
    <property type="match status" value="1"/>
</dbReference>
<evidence type="ECO:0000313" key="7">
    <source>
        <dbReference type="Proteomes" id="UP000000555"/>
    </source>
</evidence>
<name>Q8RAQ5_CALS4</name>
<dbReference type="RefSeq" id="WP_011025493.1">
    <property type="nucleotide sequence ID" value="NZ_JANUCV010000001.1"/>
</dbReference>
<keyword evidence="7" id="KW-1185">Reference proteome</keyword>
<evidence type="ECO:0000313" key="6">
    <source>
        <dbReference type="EMBL" id="AAM24385.1"/>
    </source>
</evidence>
<dbReference type="NCBIfam" id="TIGR04085">
    <property type="entry name" value="rSAM_more_4Fe4S"/>
    <property type="match status" value="1"/>
</dbReference>
<dbReference type="STRING" id="273068.TTE1153"/>
<dbReference type="CDD" id="cd21123">
    <property type="entry name" value="SPASM_MftC-like"/>
    <property type="match status" value="1"/>
</dbReference>
<evidence type="ECO:0000256" key="2">
    <source>
        <dbReference type="ARBA" id="ARBA00022723"/>
    </source>
</evidence>
<keyword evidence="4" id="KW-0411">Iron-sulfur</keyword>
<keyword evidence="1" id="KW-0949">S-adenosyl-L-methionine</keyword>
<dbReference type="CDD" id="cd01335">
    <property type="entry name" value="Radical_SAM"/>
    <property type="match status" value="1"/>
</dbReference>
<feature type="domain" description="Radical SAM core" evidence="5">
    <location>
        <begin position="18"/>
        <end position="247"/>
    </location>
</feature>
<dbReference type="Pfam" id="PF04055">
    <property type="entry name" value="Radical_SAM"/>
    <property type="match status" value="1"/>
</dbReference>
<reference evidence="6 7" key="1">
    <citation type="journal article" date="2002" name="Genome Res.">
        <title>A complete sequence of the T. tengcongensis genome.</title>
        <authorList>
            <person name="Bao Q."/>
            <person name="Tian Y."/>
            <person name="Li W."/>
            <person name="Xu Z."/>
            <person name="Xuan Z."/>
            <person name="Hu S."/>
            <person name="Dong W."/>
            <person name="Yang J."/>
            <person name="Chen Y."/>
            <person name="Xue Y."/>
            <person name="Xu Y."/>
            <person name="Lai X."/>
            <person name="Huang L."/>
            <person name="Dong X."/>
            <person name="Ma Y."/>
            <person name="Ling L."/>
            <person name="Tan H."/>
            <person name="Chen R."/>
            <person name="Wang J."/>
            <person name="Yu J."/>
            <person name="Yang H."/>
        </authorList>
    </citation>
    <scope>NUCLEOTIDE SEQUENCE [LARGE SCALE GENOMIC DNA]</scope>
    <source>
        <strain evidence="7">DSM 15242 / JCM 11007 / NBRC 100824 / MB4</strain>
    </source>
</reference>
<dbReference type="Pfam" id="PF13186">
    <property type="entry name" value="SPASM"/>
    <property type="match status" value="1"/>
</dbReference>
<dbReference type="InterPro" id="IPR006638">
    <property type="entry name" value="Elp3/MiaA/NifB-like_rSAM"/>
</dbReference>
<dbReference type="InterPro" id="IPR058240">
    <property type="entry name" value="rSAM_sf"/>
</dbReference>
<dbReference type="Gene3D" id="3.20.20.70">
    <property type="entry name" value="Aldolase class I"/>
    <property type="match status" value="1"/>
</dbReference>
<dbReference type="SUPFAM" id="SSF102114">
    <property type="entry name" value="Radical SAM enzymes"/>
    <property type="match status" value="1"/>
</dbReference>
<dbReference type="EMBL" id="AE008691">
    <property type="protein sequence ID" value="AAM24385.1"/>
    <property type="molecule type" value="Genomic_DNA"/>
</dbReference>
<dbReference type="InterPro" id="IPR050377">
    <property type="entry name" value="Radical_SAM_PqqE_MftC-like"/>
</dbReference>
<protein>
    <submittedName>
        <fullName evidence="6">Predicted Fe-S oxidoreductases</fullName>
    </submittedName>
</protein>
<dbReference type="InterPro" id="IPR007197">
    <property type="entry name" value="rSAM"/>
</dbReference>
<sequence length="477" mass="54425">MTLPILIIRGKFLNLHSVFYQEVLIFSKSILPYFLFITGMLHCNFCYNTERKLYPTETRDLIETILDNVVELKPLHLGIGGGDPLLSPYISWILQQLAERMGDEMPIITIDTMMVNQREDVVQQVWRLNKDLGDNRIQFYLSIHGSPEVHDKIVGYKGHFKEQIEGIKLLKRYGINFSLGIVPTKENFNQLDTVLILALYWGAGLLNISQFVPIGKGAKAYEQNLSSEQYKWLLDWIMTRNTQLGYRYIVTHEHWIAAVDRELLMNSLFIGCSAGIYYFGVRSNGDVVPCQLNSYVLGNVCNTRLTEIWRNHPVLRRWREREVEGRCRDCPLVFKCGGCRCNAVAYSGNFLGEDPLCPFSPEELIRAINLNQASKKITTERTDAYLSEINIRNDTRIVKLVTLATWQGDSLIIRNEARNTFVELTGDASTIYCLIPSQCGIALNDLRLVFKKQTGRELPLGELRALISSGVLGCVIE</sequence>
<dbReference type="GO" id="GO:0051536">
    <property type="term" value="F:iron-sulfur cluster binding"/>
    <property type="evidence" value="ECO:0007669"/>
    <property type="project" value="UniProtKB-KW"/>
</dbReference>
<dbReference type="AlphaFoldDB" id="Q8RAQ5"/>
<gene>
    <name evidence="6" type="ordered locus">TTE1153</name>
</gene>
<accession>Q8RAQ5</accession>
<dbReference type="PANTHER" id="PTHR11228:SF7">
    <property type="entry name" value="PQQA PEPTIDE CYCLASE"/>
    <property type="match status" value="1"/>
</dbReference>
<keyword evidence="2" id="KW-0479">Metal-binding</keyword>
<dbReference type="GO" id="GO:0046872">
    <property type="term" value="F:metal ion binding"/>
    <property type="evidence" value="ECO:0007669"/>
    <property type="project" value="UniProtKB-KW"/>
</dbReference>
<dbReference type="eggNOG" id="COG0535">
    <property type="taxonomic scope" value="Bacteria"/>
</dbReference>
<keyword evidence="3" id="KW-0408">Iron</keyword>
<organism evidence="6 7">
    <name type="scientific">Caldanaerobacter subterraneus subsp. tengcongensis (strain DSM 15242 / JCM 11007 / NBRC 100824 / MB4)</name>
    <name type="common">Thermoanaerobacter tengcongensis</name>
    <dbReference type="NCBI Taxonomy" id="273068"/>
    <lineage>
        <taxon>Bacteria</taxon>
        <taxon>Bacillati</taxon>
        <taxon>Bacillota</taxon>
        <taxon>Clostridia</taxon>
        <taxon>Thermoanaerobacterales</taxon>
        <taxon>Thermoanaerobacteraceae</taxon>
        <taxon>Caldanaerobacter</taxon>
    </lineage>
</organism>
<evidence type="ECO:0000256" key="1">
    <source>
        <dbReference type="ARBA" id="ARBA00022691"/>
    </source>
</evidence>
<dbReference type="SMART" id="SM00729">
    <property type="entry name" value="Elp3"/>
    <property type="match status" value="1"/>
</dbReference>
<dbReference type="InterPro" id="IPR013785">
    <property type="entry name" value="Aldolase_TIM"/>
</dbReference>